<reference evidence="6 7" key="1">
    <citation type="submission" date="2019-02" db="EMBL/GenBank/DDBJ databases">
        <title>Pedobacter sp. RP-1-14 sp. nov., isolated from Arctic soil.</title>
        <authorList>
            <person name="Dahal R.H."/>
        </authorList>
    </citation>
    <scope>NUCLEOTIDE SEQUENCE [LARGE SCALE GENOMIC DNA]</scope>
    <source>
        <strain evidence="6 7">RP-1-14</strain>
    </source>
</reference>
<dbReference type="GO" id="GO:0008483">
    <property type="term" value="F:transaminase activity"/>
    <property type="evidence" value="ECO:0007669"/>
    <property type="project" value="UniProtKB-KW"/>
</dbReference>
<keyword evidence="1 4" id="KW-0663">Pyridoxal phosphate</keyword>
<feature type="active site" description="Proton acceptor" evidence="3">
    <location>
        <position position="185"/>
    </location>
</feature>
<keyword evidence="6" id="KW-0808">Transferase</keyword>
<dbReference type="AlphaFoldDB" id="A0A4R0NQL3"/>
<keyword evidence="7" id="KW-1185">Reference proteome</keyword>
<dbReference type="Gene3D" id="3.40.640.10">
    <property type="entry name" value="Type I PLP-dependent aspartate aminotransferase-like (Major domain)"/>
    <property type="match status" value="1"/>
</dbReference>
<sequence length="360" mass="41069">MIAYEDLYLLNQPFMERYRESFSDSLDKGWFILGNKVKAFEDEFAHFCGSRYCAGLASGLDALVLALKYFEFPKGAEVIVPSNTYIATILAIYHNDLVPVLVEPDLHTYNIDPDKIEEQITSLTKAILVVHLYGKSCNMEPVMAIAARHQLKVVEDCAQSHGAGYKGKMTGTFGDFGAFSFYPTKNLGALGDGGALMMQKAEMDEKIRALRNYGCQEKYHNNYIGMNSRLDEIQAGFLSVKLAHLDEINTHKRALAQLYQEGLKDDFIKPQVQQDYHDVYHIYAIRHPQRDKLREHLLKNNIRTEIHYPVPPHHQNALKTRLKGAYPISENIHQTILSLPVSYCHNRQQIEQIVDVMNAF</sequence>
<comment type="similarity">
    <text evidence="2 5">Belongs to the DegT/DnrJ/EryC1 family.</text>
</comment>
<dbReference type="Proteomes" id="UP000293347">
    <property type="component" value="Unassembled WGS sequence"/>
</dbReference>
<evidence type="ECO:0000256" key="2">
    <source>
        <dbReference type="ARBA" id="ARBA00037999"/>
    </source>
</evidence>
<comment type="caution">
    <text evidence="6">The sequence shown here is derived from an EMBL/GenBank/DDBJ whole genome shotgun (WGS) entry which is preliminary data.</text>
</comment>
<dbReference type="EMBL" id="SJSL01000001">
    <property type="protein sequence ID" value="TCD03372.1"/>
    <property type="molecule type" value="Genomic_DNA"/>
</dbReference>
<feature type="modified residue" description="N6-(pyridoxal phosphate)lysine" evidence="4">
    <location>
        <position position="185"/>
    </location>
</feature>
<dbReference type="OrthoDB" id="9804264at2"/>
<keyword evidence="6" id="KW-0032">Aminotransferase</keyword>
<dbReference type="InterPro" id="IPR015422">
    <property type="entry name" value="PyrdxlP-dep_Trfase_small"/>
</dbReference>
<evidence type="ECO:0000256" key="3">
    <source>
        <dbReference type="PIRSR" id="PIRSR000390-1"/>
    </source>
</evidence>
<dbReference type="PANTHER" id="PTHR30244">
    <property type="entry name" value="TRANSAMINASE"/>
    <property type="match status" value="1"/>
</dbReference>
<dbReference type="RefSeq" id="WP_131593925.1">
    <property type="nucleotide sequence ID" value="NZ_SJSL01000001.1"/>
</dbReference>
<evidence type="ECO:0000256" key="1">
    <source>
        <dbReference type="ARBA" id="ARBA00022898"/>
    </source>
</evidence>
<evidence type="ECO:0000256" key="4">
    <source>
        <dbReference type="PIRSR" id="PIRSR000390-2"/>
    </source>
</evidence>
<dbReference type="PANTHER" id="PTHR30244:SF36">
    <property type="entry name" value="3-OXO-GLUCOSE-6-PHOSPHATE:GLUTAMATE AMINOTRANSFERASE"/>
    <property type="match status" value="1"/>
</dbReference>
<name>A0A4R0NQL3_9SPHI</name>
<gene>
    <name evidence="6" type="ORF">EZ437_05220</name>
</gene>
<proteinExistence type="inferred from homology"/>
<evidence type="ECO:0000313" key="6">
    <source>
        <dbReference type="EMBL" id="TCD03372.1"/>
    </source>
</evidence>
<dbReference type="GO" id="GO:0030170">
    <property type="term" value="F:pyridoxal phosphate binding"/>
    <property type="evidence" value="ECO:0007669"/>
    <property type="project" value="TreeGrafter"/>
</dbReference>
<protein>
    <submittedName>
        <fullName evidence="6">DegT/DnrJ/EryC1/StrS family aminotransferase</fullName>
    </submittedName>
</protein>
<dbReference type="GO" id="GO:0000271">
    <property type="term" value="P:polysaccharide biosynthetic process"/>
    <property type="evidence" value="ECO:0007669"/>
    <property type="project" value="TreeGrafter"/>
</dbReference>
<organism evidence="6 7">
    <name type="scientific">Pedobacter psychroterrae</name>
    <dbReference type="NCBI Taxonomy" id="2530453"/>
    <lineage>
        <taxon>Bacteria</taxon>
        <taxon>Pseudomonadati</taxon>
        <taxon>Bacteroidota</taxon>
        <taxon>Sphingobacteriia</taxon>
        <taxon>Sphingobacteriales</taxon>
        <taxon>Sphingobacteriaceae</taxon>
        <taxon>Pedobacter</taxon>
    </lineage>
</organism>
<dbReference type="InterPro" id="IPR015424">
    <property type="entry name" value="PyrdxlP-dep_Trfase"/>
</dbReference>
<evidence type="ECO:0000256" key="5">
    <source>
        <dbReference type="RuleBase" id="RU004508"/>
    </source>
</evidence>
<dbReference type="Pfam" id="PF01041">
    <property type="entry name" value="DegT_DnrJ_EryC1"/>
    <property type="match status" value="1"/>
</dbReference>
<dbReference type="SUPFAM" id="SSF53383">
    <property type="entry name" value="PLP-dependent transferases"/>
    <property type="match status" value="1"/>
</dbReference>
<dbReference type="PIRSF" id="PIRSF000390">
    <property type="entry name" value="PLP_StrS"/>
    <property type="match status" value="1"/>
</dbReference>
<dbReference type="InterPro" id="IPR000653">
    <property type="entry name" value="DegT/StrS_aminotransferase"/>
</dbReference>
<dbReference type="CDD" id="cd00616">
    <property type="entry name" value="AHBA_syn"/>
    <property type="match status" value="1"/>
</dbReference>
<evidence type="ECO:0000313" key="7">
    <source>
        <dbReference type="Proteomes" id="UP000293347"/>
    </source>
</evidence>
<dbReference type="Gene3D" id="3.90.1150.10">
    <property type="entry name" value="Aspartate Aminotransferase, domain 1"/>
    <property type="match status" value="1"/>
</dbReference>
<dbReference type="InterPro" id="IPR015421">
    <property type="entry name" value="PyrdxlP-dep_Trfase_major"/>
</dbReference>
<accession>A0A4R0NQL3</accession>